<reference evidence="2 3" key="2">
    <citation type="submission" date="2020-06" db="EMBL/GenBank/DDBJ databases">
        <title>Antribacter stalactiti gen. nov., sp. nov., a new member of the family Nacardiaceae isolated from a cave.</title>
        <authorList>
            <person name="Kim I.S."/>
        </authorList>
    </citation>
    <scope>NUCLEOTIDE SEQUENCE [LARGE SCALE GENOMIC DNA]</scope>
    <source>
        <strain evidence="2 3">YC2-7</strain>
    </source>
</reference>
<reference evidence="2 3" key="1">
    <citation type="submission" date="2019-05" db="EMBL/GenBank/DDBJ databases">
        <authorList>
            <person name="Lee S.D."/>
        </authorList>
    </citation>
    <scope>NUCLEOTIDE SEQUENCE [LARGE SCALE GENOMIC DNA]</scope>
    <source>
        <strain evidence="2 3">YC2-7</strain>
    </source>
</reference>
<evidence type="ECO:0000313" key="2">
    <source>
        <dbReference type="EMBL" id="NMN93483.1"/>
    </source>
</evidence>
<name>A0A848K489_9NOCA</name>
<keyword evidence="1" id="KW-0472">Membrane</keyword>
<evidence type="ECO:0000313" key="3">
    <source>
        <dbReference type="Proteomes" id="UP000535543"/>
    </source>
</evidence>
<dbReference type="Proteomes" id="UP000535543">
    <property type="component" value="Unassembled WGS sequence"/>
</dbReference>
<dbReference type="RefSeq" id="WP_169584196.1">
    <property type="nucleotide sequence ID" value="NZ_VCQU01000001.1"/>
</dbReference>
<gene>
    <name evidence="2" type="ORF">FGL95_00345</name>
</gene>
<comment type="caution">
    <text evidence="2">The sequence shown here is derived from an EMBL/GenBank/DDBJ whole genome shotgun (WGS) entry which is preliminary data.</text>
</comment>
<proteinExistence type="predicted"/>
<evidence type="ECO:0000256" key="1">
    <source>
        <dbReference type="SAM" id="Phobius"/>
    </source>
</evidence>
<dbReference type="EMBL" id="VCQU01000001">
    <property type="protein sequence ID" value="NMN93483.1"/>
    <property type="molecule type" value="Genomic_DNA"/>
</dbReference>
<dbReference type="InterPro" id="IPR046498">
    <property type="entry name" value="Rv1476-like"/>
</dbReference>
<protein>
    <recommendedName>
        <fullName evidence="4">TPM domain-containing protein</fullName>
    </recommendedName>
</protein>
<sequence length="180" mass="19056">MSPRLVFVPARAELPPHLNIDAIVADVADDHVSAPSKDVDGLRQIVAKAQDKGVDLSIVVIDKNPDAEARLRDLATEVGKHEHGTVVVLSPDWLGTYSDTLSRVQLEAAEDPAKYTGGDSVLAARKFVDGLNPSSDPWTPITCVLVGATVIAITGLYAVKARRARTAQAAAESADSTPRV</sequence>
<keyword evidence="3" id="KW-1185">Reference proteome</keyword>
<accession>A0A848K489</accession>
<dbReference type="AlphaFoldDB" id="A0A848K489"/>
<keyword evidence="1" id="KW-1133">Transmembrane helix</keyword>
<keyword evidence="1" id="KW-0812">Transmembrane</keyword>
<evidence type="ECO:0008006" key="4">
    <source>
        <dbReference type="Google" id="ProtNLM"/>
    </source>
</evidence>
<dbReference type="Pfam" id="PF20381">
    <property type="entry name" value="Rv1476"/>
    <property type="match status" value="1"/>
</dbReference>
<feature type="transmembrane region" description="Helical" evidence="1">
    <location>
        <begin position="138"/>
        <end position="159"/>
    </location>
</feature>
<organism evidence="2 3">
    <name type="scientific">Antrihabitans stalactiti</name>
    <dbReference type="NCBI Taxonomy" id="2584121"/>
    <lineage>
        <taxon>Bacteria</taxon>
        <taxon>Bacillati</taxon>
        <taxon>Actinomycetota</taxon>
        <taxon>Actinomycetes</taxon>
        <taxon>Mycobacteriales</taxon>
        <taxon>Nocardiaceae</taxon>
        <taxon>Antrihabitans</taxon>
    </lineage>
</organism>